<keyword evidence="3" id="KW-1185">Reference proteome</keyword>
<comment type="caution">
    <text evidence="2">The sequence shown here is derived from an EMBL/GenBank/DDBJ whole genome shotgun (WGS) entry which is preliminary data.</text>
</comment>
<dbReference type="Pfam" id="PF12937">
    <property type="entry name" value="F-box-like"/>
    <property type="match status" value="1"/>
</dbReference>
<dbReference type="InterPro" id="IPR036047">
    <property type="entry name" value="F-box-like_dom_sf"/>
</dbReference>
<dbReference type="EMBL" id="CAJGYO010000015">
    <property type="protein sequence ID" value="CAD6269270.1"/>
    <property type="molecule type" value="Genomic_DNA"/>
</dbReference>
<dbReference type="PANTHER" id="PTHR31264">
    <property type="entry name" value="OS07G0554500 PROTEIN-RELATED"/>
    <property type="match status" value="1"/>
</dbReference>
<reference evidence="2" key="1">
    <citation type="submission" date="2020-10" db="EMBL/GenBank/DDBJ databases">
        <authorList>
            <person name="Han B."/>
            <person name="Lu T."/>
            <person name="Zhao Q."/>
            <person name="Huang X."/>
            <person name="Zhao Y."/>
        </authorList>
    </citation>
    <scope>NUCLEOTIDE SEQUENCE</scope>
</reference>
<dbReference type="SUPFAM" id="SSF81383">
    <property type="entry name" value="F-box domain"/>
    <property type="match status" value="1"/>
</dbReference>
<gene>
    <name evidence="2" type="ORF">NCGR_LOCUS52574</name>
</gene>
<dbReference type="InterPro" id="IPR001810">
    <property type="entry name" value="F-box_dom"/>
</dbReference>
<feature type="domain" description="F-box" evidence="1">
    <location>
        <begin position="13"/>
        <end position="60"/>
    </location>
</feature>
<evidence type="ECO:0000313" key="3">
    <source>
        <dbReference type="Proteomes" id="UP000604825"/>
    </source>
</evidence>
<accession>A0A811RHE3</accession>
<dbReference type="SMART" id="SM00256">
    <property type="entry name" value="FBOX"/>
    <property type="match status" value="1"/>
</dbReference>
<evidence type="ECO:0000313" key="2">
    <source>
        <dbReference type="EMBL" id="CAD6269270.1"/>
    </source>
</evidence>
<name>A0A811RHE3_9POAL</name>
<dbReference type="OrthoDB" id="658642at2759"/>
<dbReference type="CDD" id="cd09917">
    <property type="entry name" value="F-box_SF"/>
    <property type="match status" value="1"/>
</dbReference>
<dbReference type="Gene3D" id="1.20.1280.50">
    <property type="match status" value="1"/>
</dbReference>
<dbReference type="PANTHER" id="PTHR31264:SF7">
    <property type="entry name" value="F-BOX DOMAIN CONTAINING PROTEIN, EXPRESSED"/>
    <property type="match status" value="1"/>
</dbReference>
<dbReference type="PROSITE" id="PS50181">
    <property type="entry name" value="FBOX"/>
    <property type="match status" value="1"/>
</dbReference>
<dbReference type="AlphaFoldDB" id="A0A811RHE3"/>
<dbReference type="Proteomes" id="UP000604825">
    <property type="component" value="Unassembled WGS sequence"/>
</dbReference>
<proteinExistence type="predicted"/>
<organism evidence="2 3">
    <name type="scientific">Miscanthus lutarioriparius</name>
    <dbReference type="NCBI Taxonomy" id="422564"/>
    <lineage>
        <taxon>Eukaryota</taxon>
        <taxon>Viridiplantae</taxon>
        <taxon>Streptophyta</taxon>
        <taxon>Embryophyta</taxon>
        <taxon>Tracheophyta</taxon>
        <taxon>Spermatophyta</taxon>
        <taxon>Magnoliopsida</taxon>
        <taxon>Liliopsida</taxon>
        <taxon>Poales</taxon>
        <taxon>Poaceae</taxon>
        <taxon>PACMAD clade</taxon>
        <taxon>Panicoideae</taxon>
        <taxon>Andropogonodae</taxon>
        <taxon>Andropogoneae</taxon>
        <taxon>Saccharinae</taxon>
        <taxon>Miscanthus</taxon>
    </lineage>
</organism>
<sequence length="452" mass="51318">MSSPAKHQVADPPASQTVFPDEILEEIFLRLDAAEDLARASTACTTFRHVVSARRFLHRFRCLHPPPVLGVLEFDAPGTFHPAEPPHRSAPAAQSADFTFSFLGTPHCWQVCDARDGRVLLYRRVSVTAVFADLMVCDPFHRRHVQLPAIPDDLAAATGGWGMQEFDPFLNPNSDNAKPDFSFPVICAVQCEHKLVSFHFSSVTGQWQGITFNRTISLEPFFVRFQKMFERHYAHGCFFWMINIVSSFLVMLNMHDMKLSVVDLPPGIHGIPRARAIVEAGEGMIGLFTLSDDGMLQLYYKSLRGTEWHHERIIPLPKPNSYWSIDHTAAGYLLLKASQLDPSLFAMRESQYFTLNLKTFLVEELCVSWEPEWQHERIIPLPKPYSYWNNFGASAGYLLLKATPRDTSQFATQYFYFTLNLKTFLVEELCVSHTRGALLYASFLSSFSLPSI</sequence>
<evidence type="ECO:0000259" key="1">
    <source>
        <dbReference type="PROSITE" id="PS50181"/>
    </source>
</evidence>
<protein>
    <recommendedName>
        <fullName evidence="1">F-box domain-containing protein</fullName>
    </recommendedName>
</protein>